<accession>A0A1I8AAD9</accession>
<evidence type="ECO:0000313" key="3">
    <source>
        <dbReference type="WBParaSite" id="L893_g3559.t1"/>
    </source>
</evidence>
<keyword evidence="1" id="KW-0732">Signal</keyword>
<dbReference type="WBParaSite" id="L893_g3559.t1">
    <property type="protein sequence ID" value="L893_g3559.t1"/>
    <property type="gene ID" value="L893_g3559"/>
</dbReference>
<feature type="chain" id="PRO_5009314379" evidence="1">
    <location>
        <begin position="19"/>
        <end position="112"/>
    </location>
</feature>
<sequence>MRLNIQVVLLLFLATTHSHIHRKNLCLSRHVETVILDITTDLAVDYDEHAKRIENQLHTVCGGHWGVIVLKTSSINSRIFYSISATEEESWIYNDDKSGLKYIIFGVDVTTE</sequence>
<dbReference type="Proteomes" id="UP000095287">
    <property type="component" value="Unplaced"/>
</dbReference>
<name>A0A1I8AAD9_9BILA</name>
<protein>
    <submittedName>
        <fullName evidence="3">Inhibitor I9 domain-containing protein</fullName>
    </submittedName>
</protein>
<dbReference type="AlphaFoldDB" id="A0A1I8AAD9"/>
<proteinExistence type="predicted"/>
<feature type="signal peptide" evidence="1">
    <location>
        <begin position="1"/>
        <end position="18"/>
    </location>
</feature>
<evidence type="ECO:0000256" key="1">
    <source>
        <dbReference type="SAM" id="SignalP"/>
    </source>
</evidence>
<keyword evidence="2" id="KW-1185">Reference proteome</keyword>
<organism evidence="2 3">
    <name type="scientific">Steinernema glaseri</name>
    <dbReference type="NCBI Taxonomy" id="37863"/>
    <lineage>
        <taxon>Eukaryota</taxon>
        <taxon>Metazoa</taxon>
        <taxon>Ecdysozoa</taxon>
        <taxon>Nematoda</taxon>
        <taxon>Chromadorea</taxon>
        <taxon>Rhabditida</taxon>
        <taxon>Tylenchina</taxon>
        <taxon>Panagrolaimomorpha</taxon>
        <taxon>Strongyloidoidea</taxon>
        <taxon>Steinernematidae</taxon>
        <taxon>Steinernema</taxon>
    </lineage>
</organism>
<reference evidence="3" key="1">
    <citation type="submission" date="2016-11" db="UniProtKB">
        <authorList>
            <consortium name="WormBaseParasite"/>
        </authorList>
    </citation>
    <scope>IDENTIFICATION</scope>
</reference>
<evidence type="ECO:0000313" key="2">
    <source>
        <dbReference type="Proteomes" id="UP000095287"/>
    </source>
</evidence>